<evidence type="ECO:0000256" key="1">
    <source>
        <dbReference type="ARBA" id="ARBA00004123"/>
    </source>
</evidence>
<feature type="region of interest" description="Disordered" evidence="10">
    <location>
        <begin position="89"/>
        <end position="161"/>
    </location>
</feature>
<evidence type="ECO:0000256" key="8">
    <source>
        <dbReference type="ARBA" id="ARBA00023242"/>
    </source>
</evidence>
<dbReference type="EMBL" id="JACGWM010000003">
    <property type="protein sequence ID" value="KAL0382706.1"/>
    <property type="molecule type" value="Genomic_DNA"/>
</dbReference>
<evidence type="ECO:0000259" key="11">
    <source>
        <dbReference type="PROSITE" id="PS50157"/>
    </source>
</evidence>
<evidence type="ECO:0000256" key="6">
    <source>
        <dbReference type="ARBA" id="ARBA00023015"/>
    </source>
</evidence>
<evidence type="ECO:0000256" key="9">
    <source>
        <dbReference type="PROSITE-ProRule" id="PRU00042"/>
    </source>
</evidence>
<keyword evidence="8" id="KW-0539">Nucleus</keyword>
<dbReference type="InterPro" id="IPR036236">
    <property type="entry name" value="Znf_C2H2_sf"/>
</dbReference>
<keyword evidence="6" id="KW-0805">Transcription regulation</keyword>
<evidence type="ECO:0000256" key="2">
    <source>
        <dbReference type="ARBA" id="ARBA00022723"/>
    </source>
</evidence>
<dbReference type="Pfam" id="PF13912">
    <property type="entry name" value="zf-C2H2_6"/>
    <property type="match status" value="1"/>
</dbReference>
<reference evidence="12" key="1">
    <citation type="submission" date="2020-06" db="EMBL/GenBank/DDBJ databases">
        <authorList>
            <person name="Li T."/>
            <person name="Hu X."/>
            <person name="Zhang T."/>
            <person name="Song X."/>
            <person name="Zhang H."/>
            <person name="Dai N."/>
            <person name="Sheng W."/>
            <person name="Hou X."/>
            <person name="Wei L."/>
        </authorList>
    </citation>
    <scope>NUCLEOTIDE SEQUENCE</scope>
    <source>
        <strain evidence="12">KEN8</strain>
        <tissue evidence="12">Leaf</tissue>
    </source>
</reference>
<name>A0AAW2RTF5_9LAMI</name>
<keyword evidence="2" id="KW-0479">Metal-binding</keyword>
<sequence length="275" mass="30100">MEAVEDVLEPPCTQNKLDISAVAKGKRTKRHRPHSPIPFTVTPPPTIAGEYGTTASPGFSTASEEESTTTEEEDTARCLILLSQGYFPSNNKNDGVHDFQHFKQSPRRPPGQPQEAQEREKSAFFSDEEDLPSPSTLSSKRKLPPNPLSLQLNNISGAGVPKPSPSLRIHECSYCGAEFTSGQALGGHMRRHRGGPISPSSNPPPASKYYIEAPEPEPEHTERKKPRIGLSLDLNLPAPDVDENQRCGGFATRQQKSPEKLVLSTTTPTLVDCHY</sequence>
<evidence type="ECO:0000256" key="7">
    <source>
        <dbReference type="ARBA" id="ARBA00023163"/>
    </source>
</evidence>
<keyword evidence="3" id="KW-0677">Repeat</keyword>
<comment type="caution">
    <text evidence="12">The sequence shown here is derived from an EMBL/GenBank/DDBJ whole genome shotgun (WGS) entry which is preliminary data.</text>
</comment>
<evidence type="ECO:0000256" key="10">
    <source>
        <dbReference type="SAM" id="MobiDB-lite"/>
    </source>
</evidence>
<dbReference type="Gene3D" id="3.30.160.60">
    <property type="entry name" value="Classic Zinc Finger"/>
    <property type="match status" value="1"/>
</dbReference>
<comment type="subcellular location">
    <subcellularLocation>
        <location evidence="1">Nucleus</location>
    </subcellularLocation>
</comment>
<dbReference type="GO" id="GO:0008270">
    <property type="term" value="F:zinc ion binding"/>
    <property type="evidence" value="ECO:0007669"/>
    <property type="project" value="UniProtKB-KW"/>
</dbReference>
<feature type="domain" description="C2H2-type" evidence="11">
    <location>
        <begin position="170"/>
        <end position="197"/>
    </location>
</feature>
<accession>A0AAW2RTF5</accession>
<dbReference type="SMART" id="SM00355">
    <property type="entry name" value="ZnF_C2H2"/>
    <property type="match status" value="1"/>
</dbReference>
<dbReference type="AlphaFoldDB" id="A0AAW2RTF5"/>
<dbReference type="PROSITE" id="PS00028">
    <property type="entry name" value="ZINC_FINGER_C2H2_1"/>
    <property type="match status" value="1"/>
</dbReference>
<dbReference type="PANTHER" id="PTHR26374:SF378">
    <property type="entry name" value="C2H2-TYPE ZINC FINGER FAMILY PROTEIN"/>
    <property type="match status" value="1"/>
</dbReference>
<keyword evidence="7" id="KW-0804">Transcription</keyword>
<evidence type="ECO:0000256" key="5">
    <source>
        <dbReference type="ARBA" id="ARBA00022833"/>
    </source>
</evidence>
<feature type="region of interest" description="Disordered" evidence="10">
    <location>
        <begin position="20"/>
        <end position="75"/>
    </location>
</feature>
<organism evidence="12">
    <name type="scientific">Sesamum calycinum</name>
    <dbReference type="NCBI Taxonomy" id="2727403"/>
    <lineage>
        <taxon>Eukaryota</taxon>
        <taxon>Viridiplantae</taxon>
        <taxon>Streptophyta</taxon>
        <taxon>Embryophyta</taxon>
        <taxon>Tracheophyta</taxon>
        <taxon>Spermatophyta</taxon>
        <taxon>Magnoliopsida</taxon>
        <taxon>eudicotyledons</taxon>
        <taxon>Gunneridae</taxon>
        <taxon>Pentapetalae</taxon>
        <taxon>asterids</taxon>
        <taxon>lamiids</taxon>
        <taxon>Lamiales</taxon>
        <taxon>Pedaliaceae</taxon>
        <taxon>Sesamum</taxon>
    </lineage>
</organism>
<feature type="region of interest" description="Disordered" evidence="10">
    <location>
        <begin position="187"/>
        <end position="229"/>
    </location>
</feature>
<dbReference type="InterPro" id="IPR013087">
    <property type="entry name" value="Znf_C2H2_type"/>
</dbReference>
<protein>
    <submittedName>
        <fullName evidence="12">Zinc finger protein ZAT5</fullName>
    </submittedName>
</protein>
<gene>
    <name evidence="12" type="ORF">Scaly_0557900</name>
</gene>
<dbReference type="PANTHER" id="PTHR26374">
    <property type="entry name" value="ZINC FINGER PROTEIN ZAT5"/>
    <property type="match status" value="1"/>
</dbReference>
<keyword evidence="4 9" id="KW-0863">Zinc-finger</keyword>
<dbReference type="GO" id="GO:0005634">
    <property type="term" value="C:nucleus"/>
    <property type="evidence" value="ECO:0007669"/>
    <property type="project" value="UniProtKB-SubCell"/>
</dbReference>
<evidence type="ECO:0000256" key="3">
    <source>
        <dbReference type="ARBA" id="ARBA00022737"/>
    </source>
</evidence>
<keyword evidence="5" id="KW-0862">Zinc</keyword>
<dbReference type="PROSITE" id="PS50157">
    <property type="entry name" value="ZINC_FINGER_C2H2_2"/>
    <property type="match status" value="1"/>
</dbReference>
<reference evidence="12" key="2">
    <citation type="journal article" date="2024" name="Plant">
        <title>Genomic evolution and insights into agronomic trait innovations of Sesamum species.</title>
        <authorList>
            <person name="Miao H."/>
            <person name="Wang L."/>
            <person name="Qu L."/>
            <person name="Liu H."/>
            <person name="Sun Y."/>
            <person name="Le M."/>
            <person name="Wang Q."/>
            <person name="Wei S."/>
            <person name="Zheng Y."/>
            <person name="Lin W."/>
            <person name="Duan Y."/>
            <person name="Cao H."/>
            <person name="Xiong S."/>
            <person name="Wang X."/>
            <person name="Wei L."/>
            <person name="Li C."/>
            <person name="Ma Q."/>
            <person name="Ju M."/>
            <person name="Zhao R."/>
            <person name="Li G."/>
            <person name="Mu C."/>
            <person name="Tian Q."/>
            <person name="Mei H."/>
            <person name="Zhang T."/>
            <person name="Gao T."/>
            <person name="Zhang H."/>
        </authorList>
    </citation>
    <scope>NUCLEOTIDE SEQUENCE</scope>
    <source>
        <strain evidence="12">KEN8</strain>
    </source>
</reference>
<feature type="compositionally biased region" description="Acidic residues" evidence="10">
    <location>
        <begin position="63"/>
        <end position="74"/>
    </location>
</feature>
<feature type="compositionally biased region" description="Basic residues" evidence="10">
    <location>
        <begin position="24"/>
        <end position="34"/>
    </location>
</feature>
<proteinExistence type="predicted"/>
<evidence type="ECO:0000313" key="12">
    <source>
        <dbReference type="EMBL" id="KAL0382706.1"/>
    </source>
</evidence>
<evidence type="ECO:0000256" key="4">
    <source>
        <dbReference type="ARBA" id="ARBA00022771"/>
    </source>
</evidence>
<dbReference type="SUPFAM" id="SSF57667">
    <property type="entry name" value="beta-beta-alpha zinc fingers"/>
    <property type="match status" value="1"/>
</dbReference>